<name>A0A8X8GD35_ACIGI</name>
<comment type="caution">
    <text evidence="1">The sequence shown here is derived from an EMBL/GenBank/DDBJ whole genome shotgun (WGS) entry which is preliminary data.</text>
</comment>
<organism evidence="1 2">
    <name type="scientific">Acinetobacter guillouiae</name>
    <name type="common">Acinetobacter genomosp. 11</name>
    <dbReference type="NCBI Taxonomy" id="106649"/>
    <lineage>
        <taxon>Bacteria</taxon>
        <taxon>Pseudomonadati</taxon>
        <taxon>Pseudomonadota</taxon>
        <taxon>Gammaproteobacteria</taxon>
        <taxon>Moraxellales</taxon>
        <taxon>Moraxellaceae</taxon>
        <taxon>Acinetobacter</taxon>
    </lineage>
</organism>
<dbReference type="AlphaFoldDB" id="A0A8X8GD35"/>
<sequence length="52" mass="5866">MHKILTEIEINRKINLYTKAVQEHLQIKSLATAQALAKAKNDLVCFAMRGAQ</sequence>
<accession>A0A8X8GD35</accession>
<reference evidence="1" key="1">
    <citation type="submission" date="2021-07" db="EMBL/GenBank/DDBJ databases">
        <authorList>
            <person name="Fernandez M."/>
            <person name="Pereira P."/>
            <person name="Torres Tejerizo G.A."/>
            <person name="Gonzalez P."/>
            <person name="Agostini E."/>
        </authorList>
    </citation>
    <scope>NUCLEOTIDE SEQUENCE</scope>
    <source>
        <strain evidence="1">SFC 500-1A</strain>
    </source>
</reference>
<proteinExistence type="predicted"/>
<evidence type="ECO:0000313" key="1">
    <source>
        <dbReference type="EMBL" id="MCF0263357.1"/>
    </source>
</evidence>
<dbReference type="Proteomes" id="UP000887320">
    <property type="component" value="Unassembled WGS sequence"/>
</dbReference>
<protein>
    <submittedName>
        <fullName evidence="1">Uncharacterized protein</fullName>
    </submittedName>
</protein>
<dbReference type="EMBL" id="JAHWXT010000001">
    <property type="protein sequence ID" value="MCF0263357.1"/>
    <property type="molecule type" value="Genomic_DNA"/>
</dbReference>
<evidence type="ECO:0000313" key="2">
    <source>
        <dbReference type="Proteomes" id="UP000887320"/>
    </source>
</evidence>
<gene>
    <name evidence="1" type="ORF">KW868_02560</name>
</gene>
<dbReference type="RefSeq" id="WP_234623037.1">
    <property type="nucleotide sequence ID" value="NZ_JAHWXT010000001.1"/>
</dbReference>